<evidence type="ECO:0000259" key="5">
    <source>
        <dbReference type="Pfam" id="PF16586"/>
    </source>
</evidence>
<evidence type="ECO:0000256" key="1">
    <source>
        <dbReference type="ARBA" id="ARBA00022801"/>
    </source>
</evidence>
<organism evidence="6 7">
    <name type="scientific">Oceanibacterium hippocampi</name>
    <dbReference type="NCBI Taxonomy" id="745714"/>
    <lineage>
        <taxon>Bacteria</taxon>
        <taxon>Pseudomonadati</taxon>
        <taxon>Pseudomonadota</taxon>
        <taxon>Alphaproteobacteria</taxon>
        <taxon>Sneathiellales</taxon>
        <taxon>Sneathiellaceae</taxon>
        <taxon>Oceanibacterium</taxon>
    </lineage>
</organism>
<dbReference type="InterPro" id="IPR001547">
    <property type="entry name" value="Glyco_hydro_5"/>
</dbReference>
<dbReference type="InParanoid" id="A0A1Y5T988"/>
<dbReference type="Pfam" id="PF16586">
    <property type="entry name" value="DUF5060"/>
    <property type="match status" value="1"/>
</dbReference>
<dbReference type="GO" id="GO:0004553">
    <property type="term" value="F:hydrolase activity, hydrolyzing O-glycosyl compounds"/>
    <property type="evidence" value="ECO:0007669"/>
    <property type="project" value="InterPro"/>
</dbReference>
<evidence type="ECO:0000256" key="3">
    <source>
        <dbReference type="RuleBase" id="RU361153"/>
    </source>
</evidence>
<dbReference type="InterPro" id="IPR013783">
    <property type="entry name" value="Ig-like_fold"/>
</dbReference>
<accession>A0A1Y5T988</accession>
<sequence>MYEAMTNYGMGIRVAAGRPIGLLRRGLFVLLFGLAGASASAQAEIVLGEYDEAPASVAVCSGCDVALYEPFELQVENPGTYTNPFDYDEIALEARFIAPSGREYAFAGYYDGDGAGGQQGMVWALRFQPDETGTWRYSYRFSDDSKSGDGSFAVGPRRNPALHGHVAIDPENPYGLRYRDGTPHYWWGGKWVNGPNYGPKRKGGQENEHFLDDATLLAYLDRLVEYDHNGILVKTALFPLADDKMRWDLAWIRRAEWLVREAAARGIYVHLNIFDTWSRVAGKWFEHDTHGERHVFNVWDRNDMAAERNYVRTIVARFAGFPNVYWELGNEMEHTNSGEVFMDLANEFYLPWIREADPHDLPIGLSEGIHWTTNVDIAFLHQTDRLPPLPKGEGLTDRLIHGAKSLGKRLIHGVWIDSRRPAMMNELVFGGEGDVLWKDEVMRDPASRYSYRRTFWRNFTYGGTGSTEATWLDISKPLDEAVLNVMADQQTLRRYIEALPVDINTMRSVGNWASGGPRGVDYSRTRVADGAVYVTYFAATGDTGATMPGKLTIGALPEGQYRVSWLDPRTLEPVAPALEISGGEAQSLDHPGFERDLLLSIVERSRASETAENTAGAVQ</sequence>
<name>A0A1Y5T988_9PROT</name>
<dbReference type="Gene3D" id="2.60.40.10">
    <property type="entry name" value="Immunoglobulins"/>
    <property type="match status" value="1"/>
</dbReference>
<evidence type="ECO:0000259" key="4">
    <source>
        <dbReference type="Pfam" id="PF00150"/>
    </source>
</evidence>
<dbReference type="Proteomes" id="UP000193200">
    <property type="component" value="Unassembled WGS sequence"/>
</dbReference>
<dbReference type="GO" id="GO:0000272">
    <property type="term" value="P:polysaccharide catabolic process"/>
    <property type="evidence" value="ECO:0007669"/>
    <property type="project" value="InterPro"/>
</dbReference>
<evidence type="ECO:0000256" key="2">
    <source>
        <dbReference type="ARBA" id="ARBA00023295"/>
    </source>
</evidence>
<dbReference type="EMBL" id="FWFR01000002">
    <property type="protein sequence ID" value="SLN58700.1"/>
    <property type="molecule type" value="Genomic_DNA"/>
</dbReference>
<dbReference type="InterPro" id="IPR017853">
    <property type="entry name" value="GH"/>
</dbReference>
<proteinExistence type="inferred from homology"/>
<gene>
    <name evidence="6" type="ORF">OCH7691_02579</name>
</gene>
<keyword evidence="7" id="KW-1185">Reference proteome</keyword>
<dbReference type="InterPro" id="IPR032260">
    <property type="entry name" value="DUF5060"/>
</dbReference>
<keyword evidence="1 3" id="KW-0378">Hydrolase</keyword>
<feature type="domain" description="DUF5060" evidence="5">
    <location>
        <begin position="65"/>
        <end position="141"/>
    </location>
</feature>
<evidence type="ECO:0008006" key="8">
    <source>
        <dbReference type="Google" id="ProtNLM"/>
    </source>
</evidence>
<feature type="domain" description="Glycoside hydrolase family 5" evidence="4">
    <location>
        <begin position="242"/>
        <end position="381"/>
    </location>
</feature>
<dbReference type="Pfam" id="PF00150">
    <property type="entry name" value="Cellulase"/>
    <property type="match status" value="1"/>
</dbReference>
<evidence type="ECO:0000313" key="7">
    <source>
        <dbReference type="Proteomes" id="UP000193200"/>
    </source>
</evidence>
<dbReference type="OrthoDB" id="127163at2"/>
<dbReference type="AlphaFoldDB" id="A0A1Y5T988"/>
<dbReference type="SUPFAM" id="SSF51445">
    <property type="entry name" value="(Trans)glycosidases"/>
    <property type="match status" value="1"/>
</dbReference>
<dbReference type="Gene3D" id="3.20.20.80">
    <property type="entry name" value="Glycosidases"/>
    <property type="match status" value="1"/>
</dbReference>
<reference evidence="6 7" key="1">
    <citation type="submission" date="2017-03" db="EMBL/GenBank/DDBJ databases">
        <authorList>
            <person name="Afonso C.L."/>
            <person name="Miller P.J."/>
            <person name="Scott M.A."/>
            <person name="Spackman E."/>
            <person name="Goraichik I."/>
            <person name="Dimitrov K.M."/>
            <person name="Suarez D.L."/>
            <person name="Swayne D.E."/>
        </authorList>
    </citation>
    <scope>NUCLEOTIDE SEQUENCE [LARGE SCALE GENOMIC DNA]</scope>
    <source>
        <strain evidence="6 7">CECT 7691</strain>
    </source>
</reference>
<protein>
    <recommendedName>
        <fullName evidence="8">DUF5060 domain-containing protein</fullName>
    </recommendedName>
</protein>
<comment type="similarity">
    <text evidence="3">Belongs to the glycosyl hydrolase 5 (cellulase A) family.</text>
</comment>
<evidence type="ECO:0000313" key="6">
    <source>
        <dbReference type="EMBL" id="SLN58700.1"/>
    </source>
</evidence>
<keyword evidence="2 3" id="KW-0326">Glycosidase</keyword>